<dbReference type="InterPro" id="IPR010982">
    <property type="entry name" value="Lambda_DNA-bd_dom_sf"/>
</dbReference>
<evidence type="ECO:0000313" key="3">
    <source>
        <dbReference type="EMBL" id="TCK98707.1"/>
    </source>
</evidence>
<dbReference type="CDD" id="cd00093">
    <property type="entry name" value="HTH_XRE"/>
    <property type="match status" value="1"/>
</dbReference>
<dbReference type="PANTHER" id="PTHR46558">
    <property type="entry name" value="TRACRIPTIONAL REGULATORY PROTEIN-RELATED-RELATED"/>
    <property type="match status" value="1"/>
</dbReference>
<keyword evidence="1 3" id="KW-0238">DNA-binding</keyword>
<evidence type="ECO:0000259" key="2">
    <source>
        <dbReference type="PROSITE" id="PS50943"/>
    </source>
</evidence>
<dbReference type="GO" id="GO:0003677">
    <property type="term" value="F:DNA binding"/>
    <property type="evidence" value="ECO:0007669"/>
    <property type="project" value="UniProtKB-KW"/>
</dbReference>
<sequence>MLLDYELIGERIKMYRKAMKMTQHELSEKLDVSNVYISRIERGTTKINLEMLYKISIILNVSISLLLTGVHQESDLYLDIEFANLISQCDKKQRKLIYELIKVVINT</sequence>
<accession>A0A4R1MZE8</accession>
<dbReference type="Gene3D" id="1.10.260.40">
    <property type="entry name" value="lambda repressor-like DNA-binding domains"/>
    <property type="match status" value="1"/>
</dbReference>
<proteinExistence type="predicted"/>
<organism evidence="3 4">
    <name type="scientific">Natranaerovirga hydrolytica</name>
    <dbReference type="NCBI Taxonomy" id="680378"/>
    <lineage>
        <taxon>Bacteria</taxon>
        <taxon>Bacillati</taxon>
        <taxon>Bacillota</taxon>
        <taxon>Clostridia</taxon>
        <taxon>Lachnospirales</taxon>
        <taxon>Natranaerovirgaceae</taxon>
        <taxon>Natranaerovirga</taxon>
    </lineage>
</organism>
<protein>
    <submittedName>
        <fullName evidence="3">DNA-binding XRE family transcriptional regulator</fullName>
    </submittedName>
</protein>
<feature type="domain" description="HTH cro/C1-type" evidence="2">
    <location>
        <begin position="12"/>
        <end position="66"/>
    </location>
</feature>
<dbReference type="InterPro" id="IPR001387">
    <property type="entry name" value="Cro/C1-type_HTH"/>
</dbReference>
<dbReference type="AlphaFoldDB" id="A0A4R1MZE8"/>
<reference evidence="3 4" key="1">
    <citation type="submission" date="2019-03" db="EMBL/GenBank/DDBJ databases">
        <title>Genomic Encyclopedia of Type Strains, Phase IV (KMG-IV): sequencing the most valuable type-strain genomes for metagenomic binning, comparative biology and taxonomic classification.</title>
        <authorList>
            <person name="Goeker M."/>
        </authorList>
    </citation>
    <scope>NUCLEOTIDE SEQUENCE [LARGE SCALE GENOMIC DNA]</scope>
    <source>
        <strain evidence="3 4">DSM 24176</strain>
    </source>
</reference>
<evidence type="ECO:0000256" key="1">
    <source>
        <dbReference type="ARBA" id="ARBA00023125"/>
    </source>
</evidence>
<evidence type="ECO:0000313" key="4">
    <source>
        <dbReference type="Proteomes" id="UP000294545"/>
    </source>
</evidence>
<dbReference type="PANTHER" id="PTHR46558:SF11">
    <property type="entry name" value="HTH-TYPE TRANSCRIPTIONAL REGULATOR XRE"/>
    <property type="match status" value="1"/>
</dbReference>
<dbReference type="Proteomes" id="UP000294545">
    <property type="component" value="Unassembled WGS sequence"/>
</dbReference>
<comment type="caution">
    <text evidence="3">The sequence shown here is derived from an EMBL/GenBank/DDBJ whole genome shotgun (WGS) entry which is preliminary data.</text>
</comment>
<dbReference type="OrthoDB" id="1651614at2"/>
<dbReference type="EMBL" id="SMGQ01000011">
    <property type="protein sequence ID" value="TCK98707.1"/>
    <property type="molecule type" value="Genomic_DNA"/>
</dbReference>
<dbReference type="SMART" id="SM00530">
    <property type="entry name" value="HTH_XRE"/>
    <property type="match status" value="1"/>
</dbReference>
<dbReference type="Pfam" id="PF01381">
    <property type="entry name" value="HTH_3"/>
    <property type="match status" value="1"/>
</dbReference>
<dbReference type="SUPFAM" id="SSF47413">
    <property type="entry name" value="lambda repressor-like DNA-binding domains"/>
    <property type="match status" value="1"/>
</dbReference>
<name>A0A4R1MZE8_9FIRM</name>
<keyword evidence="4" id="KW-1185">Reference proteome</keyword>
<dbReference type="PROSITE" id="PS50943">
    <property type="entry name" value="HTH_CROC1"/>
    <property type="match status" value="1"/>
</dbReference>
<gene>
    <name evidence="3" type="ORF">EDC19_1141</name>
</gene>